<dbReference type="Pfam" id="PF04055">
    <property type="entry name" value="Radical_SAM"/>
    <property type="match status" value="1"/>
</dbReference>
<organism evidence="2 3">
    <name type="scientific">Desulfurococcus amylolyticus DSM 16532</name>
    <dbReference type="NCBI Taxonomy" id="768672"/>
    <lineage>
        <taxon>Archaea</taxon>
        <taxon>Thermoproteota</taxon>
        <taxon>Thermoprotei</taxon>
        <taxon>Desulfurococcales</taxon>
        <taxon>Desulfurococcaceae</taxon>
        <taxon>Desulfurococcus</taxon>
    </lineage>
</organism>
<dbReference type="InterPro" id="IPR007197">
    <property type="entry name" value="rSAM"/>
</dbReference>
<dbReference type="eggNOG" id="arCOG01357">
    <property type="taxonomic scope" value="Archaea"/>
</dbReference>
<accession>I3XRA3</accession>
<proteinExistence type="predicted"/>
<gene>
    <name evidence="2" type="ORF">Desfe_0576</name>
</gene>
<dbReference type="PANTHER" id="PTHR42731">
    <property type="entry name" value="SLL1084 PROTEIN"/>
    <property type="match status" value="1"/>
</dbReference>
<evidence type="ECO:0000313" key="3">
    <source>
        <dbReference type="Proteomes" id="UP000006175"/>
    </source>
</evidence>
<dbReference type="CDD" id="cd01335">
    <property type="entry name" value="Radical_SAM"/>
    <property type="match status" value="1"/>
</dbReference>
<dbReference type="InterPro" id="IPR023404">
    <property type="entry name" value="rSAM_horseshoe"/>
</dbReference>
<dbReference type="OrthoDB" id="358785at2157"/>
<dbReference type="SFLD" id="SFLDG01082">
    <property type="entry name" value="B12-binding_domain_containing"/>
    <property type="match status" value="1"/>
</dbReference>
<dbReference type="Gene3D" id="3.80.30.20">
    <property type="entry name" value="tm_1862 like domain"/>
    <property type="match status" value="1"/>
</dbReference>
<dbReference type="Gene3D" id="3.40.50.280">
    <property type="entry name" value="Cobalamin-binding domain"/>
    <property type="match status" value="1"/>
</dbReference>
<dbReference type="SFLD" id="SFLDS00029">
    <property type="entry name" value="Radical_SAM"/>
    <property type="match status" value="1"/>
</dbReference>
<dbReference type="PROSITE" id="PS51918">
    <property type="entry name" value="RADICAL_SAM"/>
    <property type="match status" value="1"/>
</dbReference>
<dbReference type="InterPro" id="IPR058240">
    <property type="entry name" value="rSAM_sf"/>
</dbReference>
<feature type="domain" description="Radical SAM core" evidence="1">
    <location>
        <begin position="212"/>
        <end position="461"/>
    </location>
</feature>
<dbReference type="InterPro" id="IPR006638">
    <property type="entry name" value="Elp3/MiaA/NifB-like_rSAM"/>
</dbReference>
<dbReference type="PANTHER" id="PTHR42731:SF4">
    <property type="entry name" value="RADICAL SAM DOMAIN PROTEIN"/>
    <property type="match status" value="1"/>
</dbReference>
<reference evidence="2 3" key="1">
    <citation type="journal article" date="2012" name="J. Bacteriol.">
        <title>Complete Genome Sequence of Desulfurococcus fermentans, a Hyperthermophilic Cellulolytic Crenarchaeon Isolated from a Freshwater Hot Spring in Kamchatka, Russia.</title>
        <authorList>
            <person name="Susanti D."/>
            <person name="Johnson E.F."/>
            <person name="Rodriguez J.R."/>
            <person name="Anderson I."/>
            <person name="Perevalova A.A."/>
            <person name="Kyrpides N."/>
            <person name="Lucas S."/>
            <person name="Han J."/>
            <person name="Lapidus A."/>
            <person name="Cheng J.F."/>
            <person name="Goodwin L."/>
            <person name="Pitluck S."/>
            <person name="Mavrommatis K."/>
            <person name="Peters L."/>
            <person name="Land M.L."/>
            <person name="Hauser L."/>
            <person name="Gopalan V."/>
            <person name="Chan P.P."/>
            <person name="Lowe T.M."/>
            <person name="Atomi H."/>
            <person name="Bonch-Osmolovskaya E.A."/>
            <person name="Woyke T."/>
            <person name="Mukhopadhyay B."/>
        </authorList>
    </citation>
    <scope>NUCLEOTIDE SEQUENCE [LARGE SCALE GENOMIC DNA]</scope>
    <source>
        <strain evidence="2 3">DSM 16532</strain>
    </source>
</reference>
<dbReference type="SUPFAM" id="SSF102114">
    <property type="entry name" value="Radical SAM enzymes"/>
    <property type="match status" value="1"/>
</dbReference>
<name>I3XRA3_DESAM</name>
<dbReference type="SMART" id="SM00729">
    <property type="entry name" value="Elp3"/>
    <property type="match status" value="1"/>
</dbReference>
<sequence>MGYEIVLTSDRTMMSNHHGKEFLGFIATGPPIAMPESLWMMLAAPKVKVDDAGRPREAPYGMRKIEAVLRDAGFNAAIIDPDHIGKHLDSMKILMLSHHDYFAYGPPSSEWWSITGMEPINRRSFIRFMNSPVVRKAKEKGVKIIVGGPAAWQWLYELELMDKWGVDTIIDGEGEKVVVELVEKALRNEPLPRYVYVGAGDVPGVNEIPVIKGASVNGLVEIMRGCPRGCRFCSVTLRPLRFIPLEKILAEIDVNIRSGLKGAILHSEDVLLYHADGVKPRPDPILRLHREVLERIGEKRSLAWSHVSLAAVKYAEENHKLISKLMNELVLNEHRRFLGVEVGIETGSVKLAYEIMRAKSSPYPVEEWPNVVEDAFRIMHENKIIPAATVILGIPGETPDDVMKTIELIERLKPYRSIIVPMFFVPMGALKHNTWFLRDHLKHEHIDALLTMYNHSIYWAEDIMNKFYFSEPHHAPLKLLLKYFMGYVRKQVNRYVGRLEEIIKK</sequence>
<dbReference type="EMBL" id="CP003321">
    <property type="protein sequence ID" value="AFL66477.1"/>
    <property type="molecule type" value="Genomic_DNA"/>
</dbReference>
<dbReference type="HOGENOM" id="CLU_032214_0_0_2"/>
<dbReference type="KEGG" id="dfd:Desfe_0576"/>
<keyword evidence="3" id="KW-1185">Reference proteome</keyword>
<dbReference type="AlphaFoldDB" id="I3XRA3"/>
<dbReference type="GO" id="GO:0051536">
    <property type="term" value="F:iron-sulfur cluster binding"/>
    <property type="evidence" value="ECO:0007669"/>
    <property type="project" value="InterPro"/>
</dbReference>
<dbReference type="Proteomes" id="UP000006175">
    <property type="component" value="Chromosome"/>
</dbReference>
<dbReference type="RefSeq" id="WP_014767378.1">
    <property type="nucleotide sequence ID" value="NC_018001.1"/>
</dbReference>
<protein>
    <submittedName>
        <fullName evidence="2">Radical SAM domain protein</fullName>
    </submittedName>
</protein>
<dbReference type="GO" id="GO:0003824">
    <property type="term" value="F:catalytic activity"/>
    <property type="evidence" value="ECO:0007669"/>
    <property type="project" value="InterPro"/>
</dbReference>
<dbReference type="GeneID" id="13062266"/>
<evidence type="ECO:0000259" key="1">
    <source>
        <dbReference type="PROSITE" id="PS51918"/>
    </source>
</evidence>
<evidence type="ECO:0000313" key="2">
    <source>
        <dbReference type="EMBL" id="AFL66477.1"/>
    </source>
</evidence>